<feature type="domain" description="Thioredoxin" evidence="1">
    <location>
        <begin position="1"/>
        <end position="145"/>
    </location>
</feature>
<dbReference type="CDD" id="cd03012">
    <property type="entry name" value="TlpA_like_DipZ_like"/>
    <property type="match status" value="1"/>
</dbReference>
<sequence length="552" mass="60799">MPRVRAPEFPTNYPWLNTDKPLSIESLKGRVVILDFWTYCCINCLHVLPDLKYLEQKYPDSLTVIGVHSAKFDNEKEVENIRQAILRYDIEHPVIVDSEMTIWQNYAVRAWPTLMVIDPESYVIGYVSGEGNRAALDELVGNLIAEYKEKNAINFEALSFSLEKQRKPLSTPLAFPGKVLAFAITATEAKQLHQHEALLGEMTENSESVDEIIEPGPANSVIQSLVGSCLFIADSGHNRIVVSTIEGEVLHVIGTGKPGLTDGNFEEAEFFAPQGMAFDAESQILYVADTENHALRTIDFTTGQVQTIAGNGEQSHEIVPQSGKALEIKLNSPWDLERVGHRLFIAMAGSHQIWEMNLDTGIIGTYAGNGRESCVDGNLTESAFSQPSGLATDRLELFVADSEISSIRAIGIDENPQVRTVCGSGDLFGFGDRDGRADEVRLQHCLGVEYAQNYLWIADTYNHKIKRIDHRSGICRTMVGDGTPGHVDGQGMSVRLFEPSGLSAIGPHLFIADTNNHAIRLVELNTLEVKTLDFPGLCAPDVCVPDRAFGNT</sequence>
<dbReference type="SUPFAM" id="SSF52833">
    <property type="entry name" value="Thioredoxin-like"/>
    <property type="match status" value="1"/>
</dbReference>
<accession>A0ABU8YKL5</accession>
<dbReference type="PROSITE" id="PS51352">
    <property type="entry name" value="THIOREDOXIN_2"/>
    <property type="match status" value="1"/>
</dbReference>
<gene>
    <name evidence="2" type="ORF">WMG39_08500</name>
</gene>
<reference evidence="2 3" key="1">
    <citation type="journal article" date="2020" name="Harmful Algae">
        <title>Molecular and morphological characterization of a novel dihydroanatoxin-a producing Microcoleus species (cyanobacteria) from the Russian River, California, USA.</title>
        <authorList>
            <person name="Conklin K.Y."/>
            <person name="Stancheva R."/>
            <person name="Otten T.G."/>
            <person name="Fadness R."/>
            <person name="Boyer G.L."/>
            <person name="Read B."/>
            <person name="Zhang X."/>
            <person name="Sheath R.G."/>
        </authorList>
    </citation>
    <scope>NUCLEOTIDE SEQUENCE [LARGE SCALE GENOMIC DNA]</scope>
    <source>
        <strain evidence="2 3">PTRS2</strain>
    </source>
</reference>
<dbReference type="Proteomes" id="UP001384579">
    <property type="component" value="Unassembled WGS sequence"/>
</dbReference>
<dbReference type="RefSeq" id="WP_340523942.1">
    <property type="nucleotide sequence ID" value="NZ_JBBLXS010000080.1"/>
</dbReference>
<dbReference type="CDD" id="cd14951">
    <property type="entry name" value="NHL-2_like"/>
    <property type="match status" value="1"/>
</dbReference>
<comment type="caution">
    <text evidence="2">The sequence shown here is derived from an EMBL/GenBank/DDBJ whole genome shotgun (WGS) entry which is preliminary data.</text>
</comment>
<evidence type="ECO:0000259" key="1">
    <source>
        <dbReference type="PROSITE" id="PS51352"/>
    </source>
</evidence>
<dbReference type="Gene3D" id="3.40.30.10">
    <property type="entry name" value="Glutaredoxin"/>
    <property type="match status" value="1"/>
</dbReference>
<dbReference type="EMBL" id="JBBLXS010000080">
    <property type="protein sequence ID" value="MEK0184897.1"/>
    <property type="molecule type" value="Genomic_DNA"/>
</dbReference>
<dbReference type="SUPFAM" id="SSF101898">
    <property type="entry name" value="NHL repeat"/>
    <property type="match status" value="1"/>
</dbReference>
<dbReference type="InterPro" id="IPR011042">
    <property type="entry name" value="6-blade_b-propeller_TolB-like"/>
</dbReference>
<evidence type="ECO:0000313" key="2">
    <source>
        <dbReference type="EMBL" id="MEK0184897.1"/>
    </source>
</evidence>
<organism evidence="2 3">
    <name type="scientific">Microcoleus anatoxicus PTRS2</name>
    <dbReference type="NCBI Taxonomy" id="2705321"/>
    <lineage>
        <taxon>Bacteria</taxon>
        <taxon>Bacillati</taxon>
        <taxon>Cyanobacteriota</taxon>
        <taxon>Cyanophyceae</taxon>
        <taxon>Oscillatoriophycideae</taxon>
        <taxon>Oscillatoriales</taxon>
        <taxon>Microcoleaceae</taxon>
        <taxon>Microcoleus</taxon>
        <taxon>Microcoleus anatoxicus</taxon>
    </lineage>
</organism>
<dbReference type="InterPro" id="IPR012336">
    <property type="entry name" value="Thioredoxin-like_fold"/>
</dbReference>
<protein>
    <submittedName>
        <fullName evidence="2">Thioredoxin-like domain-containing protein</fullName>
    </submittedName>
</protein>
<dbReference type="InterPro" id="IPR045302">
    <property type="entry name" value="NHL2_NHL_rpt_dom"/>
</dbReference>
<proteinExistence type="predicted"/>
<dbReference type="Pfam" id="PF13905">
    <property type="entry name" value="Thioredoxin_8"/>
    <property type="match status" value="1"/>
</dbReference>
<evidence type="ECO:0000313" key="3">
    <source>
        <dbReference type="Proteomes" id="UP001384579"/>
    </source>
</evidence>
<dbReference type="PANTHER" id="PTHR46388:SF2">
    <property type="entry name" value="NHL REPEAT-CONTAINING PROTEIN 2"/>
    <property type="match status" value="1"/>
</dbReference>
<dbReference type="PANTHER" id="PTHR46388">
    <property type="entry name" value="NHL REPEAT-CONTAINING PROTEIN 2"/>
    <property type="match status" value="1"/>
</dbReference>
<name>A0ABU8YKL5_9CYAN</name>
<dbReference type="InterPro" id="IPR013766">
    <property type="entry name" value="Thioredoxin_domain"/>
</dbReference>
<dbReference type="InterPro" id="IPR036249">
    <property type="entry name" value="Thioredoxin-like_sf"/>
</dbReference>
<keyword evidence="3" id="KW-1185">Reference proteome</keyword>
<dbReference type="Gene3D" id="2.120.10.30">
    <property type="entry name" value="TolB, C-terminal domain"/>
    <property type="match status" value="3"/>
</dbReference>